<reference evidence="11" key="1">
    <citation type="journal article" date="2010" name="Science">
        <title>Plasticity of animal genome architecture unmasked by rapid evolution of a pelagic tunicate.</title>
        <authorList>
            <person name="Denoeud F."/>
            <person name="Henriet S."/>
            <person name="Mungpakdee S."/>
            <person name="Aury J.M."/>
            <person name="Da Silva C."/>
            <person name="Brinkmann H."/>
            <person name="Mikhaleva J."/>
            <person name="Olsen L.C."/>
            <person name="Jubin C."/>
            <person name="Canestro C."/>
            <person name="Bouquet J.M."/>
            <person name="Danks G."/>
            <person name="Poulain J."/>
            <person name="Campsteijn C."/>
            <person name="Adamski M."/>
            <person name="Cross I."/>
            <person name="Yadetie F."/>
            <person name="Muffato M."/>
            <person name="Louis A."/>
            <person name="Butcher S."/>
            <person name="Tsagkogeorga G."/>
            <person name="Konrad A."/>
            <person name="Singh S."/>
            <person name="Jensen M.F."/>
            <person name="Cong E.H."/>
            <person name="Eikeseth-Otteraa H."/>
            <person name="Noel B."/>
            <person name="Anthouard V."/>
            <person name="Porcel B.M."/>
            <person name="Kachouri-Lafond R."/>
            <person name="Nishino A."/>
            <person name="Ugolini M."/>
            <person name="Chourrout P."/>
            <person name="Nishida H."/>
            <person name="Aasland R."/>
            <person name="Huzurbazar S."/>
            <person name="Westhof E."/>
            <person name="Delsuc F."/>
            <person name="Lehrach H."/>
            <person name="Reinhardt R."/>
            <person name="Weissenbach J."/>
            <person name="Roy S.W."/>
            <person name="Artiguenave F."/>
            <person name="Postlethwait J.H."/>
            <person name="Manak J.R."/>
            <person name="Thompson E.M."/>
            <person name="Jaillon O."/>
            <person name="Du Pasquier L."/>
            <person name="Boudinot P."/>
            <person name="Liberles D.A."/>
            <person name="Volff J.N."/>
            <person name="Philippe H."/>
            <person name="Lenhard B."/>
            <person name="Roest Crollius H."/>
            <person name="Wincker P."/>
            <person name="Chourrout D."/>
        </authorList>
    </citation>
    <scope>NUCLEOTIDE SEQUENCE [LARGE SCALE GENOMIC DNA]</scope>
</reference>
<evidence type="ECO:0000256" key="8">
    <source>
        <dbReference type="PROSITE-ProRule" id="PRU00175"/>
    </source>
</evidence>
<dbReference type="AlphaFoldDB" id="E4XS84"/>
<feature type="compositionally biased region" description="Polar residues" evidence="9">
    <location>
        <begin position="163"/>
        <end position="173"/>
    </location>
</feature>
<evidence type="ECO:0000313" key="12">
    <source>
        <dbReference type="Proteomes" id="UP000001307"/>
    </source>
</evidence>
<dbReference type="GO" id="GO:0008270">
    <property type="term" value="F:zinc ion binding"/>
    <property type="evidence" value="ECO:0007669"/>
    <property type="project" value="UniProtKB-KW"/>
</dbReference>
<keyword evidence="6" id="KW-0833">Ubl conjugation pathway</keyword>
<evidence type="ECO:0000256" key="5">
    <source>
        <dbReference type="ARBA" id="ARBA00022771"/>
    </source>
</evidence>
<dbReference type="GO" id="GO:0061630">
    <property type="term" value="F:ubiquitin protein ligase activity"/>
    <property type="evidence" value="ECO:0007669"/>
    <property type="project" value="UniProtKB-EC"/>
</dbReference>
<evidence type="ECO:0000256" key="4">
    <source>
        <dbReference type="ARBA" id="ARBA00022723"/>
    </source>
</evidence>
<keyword evidence="5 8" id="KW-0863">Zinc-finger</keyword>
<dbReference type="InterPro" id="IPR001841">
    <property type="entry name" value="Znf_RING"/>
</dbReference>
<evidence type="ECO:0000256" key="1">
    <source>
        <dbReference type="ARBA" id="ARBA00000900"/>
    </source>
</evidence>
<evidence type="ECO:0000256" key="2">
    <source>
        <dbReference type="ARBA" id="ARBA00012483"/>
    </source>
</evidence>
<dbReference type="InterPro" id="IPR045191">
    <property type="entry name" value="MBR1/2-like"/>
</dbReference>
<dbReference type="Proteomes" id="UP000001307">
    <property type="component" value="Unassembled WGS sequence"/>
</dbReference>
<dbReference type="PANTHER" id="PTHR22937:SF65">
    <property type="entry name" value="E3 UBIQUITIN-PROTEIN LIGASE ARK2C"/>
    <property type="match status" value="1"/>
</dbReference>
<proteinExistence type="predicted"/>
<dbReference type="InParanoid" id="E4XS84"/>
<evidence type="ECO:0000256" key="7">
    <source>
        <dbReference type="ARBA" id="ARBA00022833"/>
    </source>
</evidence>
<sequence>MESQRNKRRHYDDTGAPLRSRPCPRNINDMSHGPSMPLPQEMVANGPVINSIPLMNPGRPPIAFERAVERTPQQRHPQPFIPTPRSLVVASDLFTRQNPHPIPNPVVVPTAATSPFIPQNTTLQYTTLPHPPFQRPPPSAIPLVQVPSFAHYPSQVRYYQRLDSPQGSANNGNGLRRSPALSPIPSVQENASECERVRHNSEAQSISTETATETQPRRNNEYFQQHLIGQNLAYRNLNHQGITGLSTSIPTSQRYFPMSRVSSSHNLVGAGMVSQAIPFERPRMSPMIARGRPFTRSQPPAPIMTPLRPGSILHTNVVPPQVSNYESPHITIPPLPVSVIERATLGIPQDDLNFPQHSSSGHRVPHILHPSYYTPQHQRPHIHGAMRSHLIGPPPAYGLYSQMVVQQSSPITIAPYLEVDMMIPPERFAEYPPFPVAVAFPPPAYPIIPPGTIPPGAMSTGMIPPGAIPQDQLTLLTIPSNMHPMMSMSTRSDGATTTKIEDNSIAFEFTTSSVEINTGEEGGDRCTICLCEYELKDKMRRLACFHKFHQNCVDKWLHQTSKCPICRIDIEATQTFIRQSRCAASSSNATATK</sequence>
<organism evidence="11">
    <name type="scientific">Oikopleura dioica</name>
    <name type="common">Tunicate</name>
    <dbReference type="NCBI Taxonomy" id="34765"/>
    <lineage>
        <taxon>Eukaryota</taxon>
        <taxon>Metazoa</taxon>
        <taxon>Chordata</taxon>
        <taxon>Tunicata</taxon>
        <taxon>Appendicularia</taxon>
        <taxon>Copelata</taxon>
        <taxon>Oikopleuridae</taxon>
        <taxon>Oikopleura</taxon>
    </lineage>
</organism>
<evidence type="ECO:0000256" key="6">
    <source>
        <dbReference type="ARBA" id="ARBA00022786"/>
    </source>
</evidence>
<dbReference type="Gene3D" id="3.30.40.10">
    <property type="entry name" value="Zinc/RING finger domain, C3HC4 (zinc finger)"/>
    <property type="match status" value="1"/>
</dbReference>
<gene>
    <name evidence="11" type="ORF">GSOID_T00002035001</name>
</gene>
<feature type="region of interest" description="Disordered" evidence="9">
    <location>
        <begin position="198"/>
        <end position="217"/>
    </location>
</feature>
<feature type="compositionally biased region" description="Polar residues" evidence="9">
    <location>
        <begin position="202"/>
        <end position="214"/>
    </location>
</feature>
<name>E4XS84_OIKDI</name>
<evidence type="ECO:0000259" key="10">
    <source>
        <dbReference type="PROSITE" id="PS50089"/>
    </source>
</evidence>
<keyword evidence="12" id="KW-1185">Reference proteome</keyword>
<feature type="domain" description="RING-type" evidence="10">
    <location>
        <begin position="526"/>
        <end position="567"/>
    </location>
</feature>
<dbReference type="PROSITE" id="PS50089">
    <property type="entry name" value="ZF_RING_2"/>
    <property type="match status" value="1"/>
</dbReference>
<keyword evidence="3" id="KW-0808">Transferase</keyword>
<protein>
    <recommendedName>
        <fullName evidence="2">RING-type E3 ubiquitin transferase</fullName>
        <ecNumber evidence="2">2.3.2.27</ecNumber>
    </recommendedName>
</protein>
<dbReference type="SUPFAM" id="SSF57850">
    <property type="entry name" value="RING/U-box"/>
    <property type="match status" value="1"/>
</dbReference>
<dbReference type="Pfam" id="PF13639">
    <property type="entry name" value="zf-RING_2"/>
    <property type="match status" value="1"/>
</dbReference>
<feature type="region of interest" description="Disordered" evidence="9">
    <location>
        <begin position="1"/>
        <end position="38"/>
    </location>
</feature>
<evidence type="ECO:0000256" key="9">
    <source>
        <dbReference type="SAM" id="MobiDB-lite"/>
    </source>
</evidence>
<dbReference type="EMBL" id="FN653131">
    <property type="protein sequence ID" value="CBY12632.1"/>
    <property type="molecule type" value="Genomic_DNA"/>
</dbReference>
<feature type="region of interest" description="Disordered" evidence="9">
    <location>
        <begin position="163"/>
        <end position="193"/>
    </location>
</feature>
<evidence type="ECO:0000256" key="3">
    <source>
        <dbReference type="ARBA" id="ARBA00022679"/>
    </source>
</evidence>
<evidence type="ECO:0000313" key="11">
    <source>
        <dbReference type="EMBL" id="CBY12632.1"/>
    </source>
</evidence>
<dbReference type="PANTHER" id="PTHR22937">
    <property type="entry name" value="E3 UBIQUITIN-PROTEIN LIGASE RNF165"/>
    <property type="match status" value="1"/>
</dbReference>
<keyword evidence="7" id="KW-0862">Zinc</keyword>
<dbReference type="SMART" id="SM00184">
    <property type="entry name" value="RING"/>
    <property type="match status" value="1"/>
</dbReference>
<dbReference type="EC" id="2.3.2.27" evidence="2"/>
<comment type="catalytic activity">
    <reaction evidence="1">
        <text>S-ubiquitinyl-[E2 ubiquitin-conjugating enzyme]-L-cysteine + [acceptor protein]-L-lysine = [E2 ubiquitin-conjugating enzyme]-L-cysteine + N(6)-ubiquitinyl-[acceptor protein]-L-lysine.</text>
        <dbReference type="EC" id="2.3.2.27"/>
    </reaction>
</comment>
<dbReference type="OrthoDB" id="9984778at2759"/>
<keyword evidence="4" id="KW-0479">Metal-binding</keyword>
<dbReference type="InterPro" id="IPR013083">
    <property type="entry name" value="Znf_RING/FYVE/PHD"/>
</dbReference>
<accession>E4XS84</accession>